<comment type="caution">
    <text evidence="5">The sequence shown here is derived from an EMBL/GenBank/DDBJ whole genome shotgun (WGS) entry which is preliminary data.</text>
</comment>
<proteinExistence type="inferred from homology"/>
<sequence length="383" mass="41695">MKVDFYRHPLGADDLAALTEALASPILTNGRIGERVERQIAEFLQIPHALLTNSWSNGAVTALRALGVGPGDEVIVPAMTFIATANVVEWVGARPVFVDVDADTLLMTPEAVAQALTPRTRAVIPVHLYGQMCDLPGIRQALDGRDDVALIEDAAHCFEGALQGRRPGALSDVAIFSFYATKNVTCGEGGAIVTRHAALAERMRRIRSQGMTQGAKDRFSGGGYNHWDMTELGLKSNLSDILAALLPAQIAAIETTRTQRQHLAQRYRDAFANGPLRMPHWLPQRDHAHHLFPVHAPADLRDAAIRALEEVGVSVTVNYRAAPLVTYYREKYGFTPEMFPVSHAWGEGVLSLPLYPALTAAEQAWVIDAARARLYPLLTSAAA</sequence>
<dbReference type="SUPFAM" id="SSF53383">
    <property type="entry name" value="PLP-dependent transferases"/>
    <property type="match status" value="1"/>
</dbReference>
<dbReference type="GO" id="GO:0008483">
    <property type="term" value="F:transaminase activity"/>
    <property type="evidence" value="ECO:0007669"/>
    <property type="project" value="UniProtKB-KW"/>
</dbReference>
<dbReference type="PANTHER" id="PTHR30244">
    <property type="entry name" value="TRANSAMINASE"/>
    <property type="match status" value="1"/>
</dbReference>
<keyword evidence="3 4" id="KW-0663">Pyridoxal phosphate</keyword>
<reference evidence="5 6" key="1">
    <citation type="journal article" date="2016" name="BMC Genomics">
        <title>Combined genomic and structural analyses of a cultured magnetotactic bacterium reveals its niche adaptation to a dynamic environment.</title>
        <authorList>
            <person name="Araujo A.C."/>
            <person name="Morillo V."/>
            <person name="Cypriano J."/>
            <person name="Teixeira L.C."/>
            <person name="Leao P."/>
            <person name="Lyra S."/>
            <person name="Almeida L.G."/>
            <person name="Bazylinski D.A."/>
            <person name="Vasconcellos A.T."/>
            <person name="Abreu F."/>
            <person name="Lins U."/>
        </authorList>
    </citation>
    <scope>NUCLEOTIDE SEQUENCE [LARGE SCALE GENOMIC DNA]</scope>
    <source>
        <strain evidence="5 6">IT-1</strain>
    </source>
</reference>
<dbReference type="GO" id="GO:0030170">
    <property type="term" value="F:pyridoxal phosphate binding"/>
    <property type="evidence" value="ECO:0007669"/>
    <property type="project" value="TreeGrafter"/>
</dbReference>
<dbReference type="InterPro" id="IPR015422">
    <property type="entry name" value="PyrdxlP-dep_Trfase_small"/>
</dbReference>
<dbReference type="AlphaFoldDB" id="A0A1Y2K1L5"/>
<keyword evidence="6" id="KW-1185">Reference proteome</keyword>
<dbReference type="EMBL" id="LVJN01000020">
    <property type="protein sequence ID" value="OSM01931.1"/>
    <property type="molecule type" value="Genomic_DNA"/>
</dbReference>
<dbReference type="STRING" id="1434232.MAIT1_01996"/>
<dbReference type="InterPro" id="IPR015421">
    <property type="entry name" value="PyrdxlP-dep_Trfase_major"/>
</dbReference>
<dbReference type="Gene3D" id="3.40.640.10">
    <property type="entry name" value="Type I PLP-dependent aspartate aminotransferase-like (Major domain)"/>
    <property type="match status" value="1"/>
</dbReference>
<gene>
    <name evidence="5" type="ORF">MAIT1_01996</name>
</gene>
<dbReference type="Proteomes" id="UP000194003">
    <property type="component" value="Unassembled WGS sequence"/>
</dbReference>
<organism evidence="5 6">
    <name type="scientific">Magnetofaba australis IT-1</name>
    <dbReference type="NCBI Taxonomy" id="1434232"/>
    <lineage>
        <taxon>Bacteria</taxon>
        <taxon>Pseudomonadati</taxon>
        <taxon>Pseudomonadota</taxon>
        <taxon>Magnetococcia</taxon>
        <taxon>Magnetococcales</taxon>
        <taxon>Magnetococcaceae</taxon>
        <taxon>Magnetofaba</taxon>
    </lineage>
</organism>
<protein>
    <submittedName>
        <fullName evidence="5">Putative DegT/DnrJ/EryC1/StrS aminotransferase</fullName>
    </submittedName>
</protein>
<comment type="similarity">
    <text evidence="1 4">Belongs to the DegT/DnrJ/EryC1 family.</text>
</comment>
<feature type="active site" description="Proton acceptor" evidence="2">
    <location>
        <position position="182"/>
    </location>
</feature>
<dbReference type="InterPro" id="IPR015424">
    <property type="entry name" value="PyrdxlP-dep_Trfase"/>
</dbReference>
<dbReference type="InterPro" id="IPR000653">
    <property type="entry name" value="DegT/StrS_aminotransferase"/>
</dbReference>
<dbReference type="GO" id="GO:0000271">
    <property type="term" value="P:polysaccharide biosynthetic process"/>
    <property type="evidence" value="ECO:0007669"/>
    <property type="project" value="TreeGrafter"/>
</dbReference>
<evidence type="ECO:0000256" key="4">
    <source>
        <dbReference type="RuleBase" id="RU004508"/>
    </source>
</evidence>
<evidence type="ECO:0000256" key="3">
    <source>
        <dbReference type="PIRSR" id="PIRSR000390-2"/>
    </source>
</evidence>
<feature type="modified residue" description="N6-(pyridoxal phosphate)lysine" evidence="3">
    <location>
        <position position="182"/>
    </location>
</feature>
<dbReference type="PANTHER" id="PTHR30244:SF34">
    <property type="entry name" value="DTDP-4-AMINO-4,6-DIDEOXYGALACTOSE TRANSAMINASE"/>
    <property type="match status" value="1"/>
</dbReference>
<evidence type="ECO:0000313" key="5">
    <source>
        <dbReference type="EMBL" id="OSM01931.1"/>
    </source>
</evidence>
<evidence type="ECO:0000313" key="6">
    <source>
        <dbReference type="Proteomes" id="UP000194003"/>
    </source>
</evidence>
<name>A0A1Y2K1L5_9PROT</name>
<evidence type="ECO:0000256" key="2">
    <source>
        <dbReference type="PIRSR" id="PIRSR000390-1"/>
    </source>
</evidence>
<dbReference type="Pfam" id="PF01041">
    <property type="entry name" value="DegT_DnrJ_EryC1"/>
    <property type="match status" value="1"/>
</dbReference>
<dbReference type="Gene3D" id="3.90.1150.10">
    <property type="entry name" value="Aspartate Aminotransferase, domain 1"/>
    <property type="match status" value="1"/>
</dbReference>
<evidence type="ECO:0000256" key="1">
    <source>
        <dbReference type="ARBA" id="ARBA00037999"/>
    </source>
</evidence>
<dbReference type="PIRSF" id="PIRSF000390">
    <property type="entry name" value="PLP_StrS"/>
    <property type="match status" value="1"/>
</dbReference>
<keyword evidence="5" id="KW-0808">Transferase</keyword>
<dbReference type="CDD" id="cd00616">
    <property type="entry name" value="AHBA_syn"/>
    <property type="match status" value="1"/>
</dbReference>
<accession>A0A1Y2K1L5</accession>
<keyword evidence="5" id="KW-0032">Aminotransferase</keyword>
<dbReference type="OrthoDB" id="9768668at2"/>
<dbReference type="RefSeq" id="WP_085444435.1">
    <property type="nucleotide sequence ID" value="NZ_LVJN01000020.1"/>
</dbReference>